<name>A0A250XH88_9CHLO</name>
<dbReference type="EMBL" id="BEGY01000080">
    <property type="protein sequence ID" value="GAX82444.1"/>
    <property type="molecule type" value="Genomic_DNA"/>
</dbReference>
<keyword evidence="2" id="KW-1185">Reference proteome</keyword>
<dbReference type="Proteomes" id="UP000232323">
    <property type="component" value="Unassembled WGS sequence"/>
</dbReference>
<evidence type="ECO:0000313" key="1">
    <source>
        <dbReference type="EMBL" id="GAX82444.1"/>
    </source>
</evidence>
<dbReference type="AlphaFoldDB" id="A0A250XH88"/>
<dbReference type="OrthoDB" id="558750at2759"/>
<reference evidence="1 2" key="1">
    <citation type="submission" date="2017-08" db="EMBL/GenBank/DDBJ databases">
        <title>Acidophilic green algal genome provides insights into adaptation to an acidic environment.</title>
        <authorList>
            <person name="Hirooka S."/>
            <person name="Hirose Y."/>
            <person name="Kanesaki Y."/>
            <person name="Higuchi S."/>
            <person name="Fujiwara T."/>
            <person name="Onuma R."/>
            <person name="Era A."/>
            <person name="Ohbayashi R."/>
            <person name="Uzuka A."/>
            <person name="Nozaki H."/>
            <person name="Yoshikawa H."/>
            <person name="Miyagishima S.Y."/>
        </authorList>
    </citation>
    <scope>NUCLEOTIDE SEQUENCE [LARGE SCALE GENOMIC DNA]</scope>
    <source>
        <strain evidence="1 2">NIES-2499</strain>
    </source>
</reference>
<gene>
    <name evidence="1" type="ORF">CEUSTIGMA_g9872.t1</name>
</gene>
<evidence type="ECO:0000313" key="2">
    <source>
        <dbReference type="Proteomes" id="UP000232323"/>
    </source>
</evidence>
<organism evidence="1 2">
    <name type="scientific">Chlamydomonas eustigma</name>
    <dbReference type="NCBI Taxonomy" id="1157962"/>
    <lineage>
        <taxon>Eukaryota</taxon>
        <taxon>Viridiplantae</taxon>
        <taxon>Chlorophyta</taxon>
        <taxon>core chlorophytes</taxon>
        <taxon>Chlorophyceae</taxon>
        <taxon>CS clade</taxon>
        <taxon>Chlamydomonadales</taxon>
        <taxon>Chlamydomonadaceae</taxon>
        <taxon>Chlamydomonas</taxon>
    </lineage>
</organism>
<proteinExistence type="predicted"/>
<protein>
    <submittedName>
        <fullName evidence="1">Uncharacterized protein</fullName>
    </submittedName>
</protein>
<comment type="caution">
    <text evidence="1">The sequence shown here is derived from an EMBL/GenBank/DDBJ whole genome shotgun (WGS) entry which is preliminary data.</text>
</comment>
<accession>A0A250XH88</accession>
<sequence length="146" mass="16447">MTEVTYCLSEETKLLEQAITYSKSQSSQIKTEVGTPFSVTAPNPSSIVLQHLKDRFKRVHERRIHAWGPRLFRGSDGHLSTQAPTPSLHSIVCRAVWSELVEHCRLQGGDSHYRDHGKLLSEVQSEPPRRLSRLAQSLSCLSWSGP</sequence>